<dbReference type="RefSeq" id="WP_307262280.1">
    <property type="nucleotide sequence ID" value="NZ_JAUSVL010000001.1"/>
</dbReference>
<dbReference type="GO" id="GO:0005886">
    <property type="term" value="C:plasma membrane"/>
    <property type="evidence" value="ECO:0007669"/>
    <property type="project" value="UniProtKB-SubCell"/>
</dbReference>
<comment type="caution">
    <text evidence="8">The sequence shown here is derived from an EMBL/GenBank/DDBJ whole genome shotgun (WGS) entry which is preliminary data.</text>
</comment>
<evidence type="ECO:0000256" key="4">
    <source>
        <dbReference type="ARBA" id="ARBA00022692"/>
    </source>
</evidence>
<dbReference type="Proteomes" id="UP001238163">
    <property type="component" value="Unassembled WGS sequence"/>
</dbReference>
<dbReference type="PANTHER" id="PTHR42775:SF2">
    <property type="entry name" value="PERMEASE"/>
    <property type="match status" value="1"/>
</dbReference>
<dbReference type="PANTHER" id="PTHR42775">
    <property type="entry name" value="PERMEASE RV2963-RELATED"/>
    <property type="match status" value="1"/>
</dbReference>
<comment type="similarity">
    <text evidence="2">Belongs to the UPF0718 family.</text>
</comment>
<feature type="transmembrane region" description="Helical" evidence="7">
    <location>
        <begin position="240"/>
        <end position="262"/>
    </location>
</feature>
<evidence type="ECO:0000313" key="8">
    <source>
        <dbReference type="EMBL" id="MDQ0290616.1"/>
    </source>
</evidence>
<feature type="transmembrane region" description="Helical" evidence="7">
    <location>
        <begin position="274"/>
        <end position="295"/>
    </location>
</feature>
<evidence type="ECO:0000256" key="2">
    <source>
        <dbReference type="ARBA" id="ARBA00006386"/>
    </source>
</evidence>
<feature type="transmembrane region" description="Helical" evidence="7">
    <location>
        <begin position="85"/>
        <end position="107"/>
    </location>
</feature>
<feature type="transmembrane region" description="Helical" evidence="7">
    <location>
        <begin position="181"/>
        <end position="199"/>
    </location>
</feature>
<evidence type="ECO:0000256" key="3">
    <source>
        <dbReference type="ARBA" id="ARBA00022475"/>
    </source>
</evidence>
<gene>
    <name evidence="8" type="ORF">J3R75_002723</name>
</gene>
<feature type="transmembrane region" description="Helical" evidence="7">
    <location>
        <begin position="51"/>
        <end position="73"/>
    </location>
</feature>
<keyword evidence="5 7" id="KW-1133">Transmembrane helix</keyword>
<dbReference type="EMBL" id="JAUSVL010000001">
    <property type="protein sequence ID" value="MDQ0290616.1"/>
    <property type="molecule type" value="Genomic_DNA"/>
</dbReference>
<proteinExistence type="inferred from homology"/>
<protein>
    <submittedName>
        <fullName evidence="8">Uncharacterized membrane protein YraQ (UPF0718 family)</fullName>
    </submittedName>
</protein>
<keyword evidence="3" id="KW-1003">Cell membrane</keyword>
<keyword evidence="4 7" id="KW-0812">Transmembrane</keyword>
<organism evidence="8 9">
    <name type="scientific">Oligosphaera ethanolica</name>
    <dbReference type="NCBI Taxonomy" id="760260"/>
    <lineage>
        <taxon>Bacteria</taxon>
        <taxon>Pseudomonadati</taxon>
        <taxon>Lentisphaerota</taxon>
        <taxon>Oligosphaeria</taxon>
        <taxon>Oligosphaerales</taxon>
        <taxon>Oligosphaeraceae</taxon>
        <taxon>Oligosphaera</taxon>
    </lineage>
</organism>
<reference evidence="8" key="1">
    <citation type="submission" date="2023-07" db="EMBL/GenBank/DDBJ databases">
        <title>Genomic Encyclopedia of Type Strains, Phase IV (KMG-IV): sequencing the most valuable type-strain genomes for metagenomic binning, comparative biology and taxonomic classification.</title>
        <authorList>
            <person name="Goeker M."/>
        </authorList>
    </citation>
    <scope>NUCLEOTIDE SEQUENCE</scope>
    <source>
        <strain evidence="8">DSM 24202</strain>
    </source>
</reference>
<keyword evidence="6 7" id="KW-0472">Membrane</keyword>
<dbReference type="AlphaFoldDB" id="A0AAE3VHY8"/>
<keyword evidence="9" id="KW-1185">Reference proteome</keyword>
<evidence type="ECO:0000256" key="6">
    <source>
        <dbReference type="ARBA" id="ARBA00023136"/>
    </source>
</evidence>
<evidence type="ECO:0000256" key="7">
    <source>
        <dbReference type="SAM" id="Phobius"/>
    </source>
</evidence>
<sequence>MNTLVDALGYFGFIFLELVLLFLVISTGIALLLQYIPKARIGACLSGRGAYVMGAVLGSVTPFCACSTVPLTLGLLNAGVAIGPILTFVLVSPLLNPIIVGMVWTMMGWRACAVYFGVCFFAAMVGGWLMSVLRAERYVRKPADHATSCCGDEGENAPAAARFWGKVKRAGGSAYSDLQGVLIYLIIGTAIGAFIYGYVPQDWVVSVAGKGNHFAIPLAALIGVPLYIRAESAIPIGLALAQKGMSLGAVIALVIGGAGMAIPEMSMLLSIFKGRVVAAIVALVFLTAVIGGYCFDGFLG</sequence>
<dbReference type="InterPro" id="IPR053166">
    <property type="entry name" value="UPF0718_permease"/>
</dbReference>
<feature type="transmembrane region" description="Helical" evidence="7">
    <location>
        <begin position="211"/>
        <end position="228"/>
    </location>
</feature>
<feature type="transmembrane region" description="Helical" evidence="7">
    <location>
        <begin position="113"/>
        <end position="133"/>
    </location>
</feature>
<evidence type="ECO:0000256" key="5">
    <source>
        <dbReference type="ARBA" id="ARBA00022989"/>
    </source>
</evidence>
<feature type="transmembrane region" description="Helical" evidence="7">
    <location>
        <begin position="7"/>
        <end position="31"/>
    </location>
</feature>
<dbReference type="Pfam" id="PF03773">
    <property type="entry name" value="ArsP_1"/>
    <property type="match status" value="1"/>
</dbReference>
<evidence type="ECO:0000256" key="1">
    <source>
        <dbReference type="ARBA" id="ARBA00004651"/>
    </source>
</evidence>
<evidence type="ECO:0000313" key="9">
    <source>
        <dbReference type="Proteomes" id="UP001238163"/>
    </source>
</evidence>
<comment type="subcellular location">
    <subcellularLocation>
        <location evidence="1">Cell membrane</location>
        <topology evidence="1">Multi-pass membrane protein</topology>
    </subcellularLocation>
</comment>
<accession>A0AAE3VHY8</accession>
<dbReference type="InterPro" id="IPR005524">
    <property type="entry name" value="DUF318"/>
</dbReference>
<name>A0AAE3VHY8_9BACT</name>